<dbReference type="InterPro" id="IPR004218">
    <property type="entry name" value="GSHS_ATP-bd"/>
</dbReference>
<dbReference type="STRING" id="237018.SAMN04489723_10211"/>
<keyword evidence="4" id="KW-1185">Reference proteome</keyword>
<dbReference type="AlphaFoldDB" id="A0A1I0WB00"/>
<accession>A0A1I0WB00</accession>
<dbReference type="OrthoDB" id="9785415at2"/>
<dbReference type="PANTHER" id="PTHR21621">
    <property type="entry name" value="RIBOSOMAL PROTEIN S6 MODIFICATION PROTEIN"/>
    <property type="match status" value="1"/>
</dbReference>
<dbReference type="PROSITE" id="PS50975">
    <property type="entry name" value="ATP_GRASP"/>
    <property type="match status" value="1"/>
</dbReference>
<dbReference type="Gene3D" id="3.40.50.20">
    <property type="match status" value="1"/>
</dbReference>
<dbReference type="GO" id="GO:0005524">
    <property type="term" value="F:ATP binding"/>
    <property type="evidence" value="ECO:0007669"/>
    <property type="project" value="UniProtKB-UniRule"/>
</dbReference>
<proteinExistence type="predicted"/>
<dbReference type="GO" id="GO:0005737">
    <property type="term" value="C:cytoplasm"/>
    <property type="evidence" value="ECO:0007669"/>
    <property type="project" value="TreeGrafter"/>
</dbReference>
<feature type="domain" description="ATP-grasp" evidence="2">
    <location>
        <begin position="136"/>
        <end position="324"/>
    </location>
</feature>
<dbReference type="SUPFAM" id="SSF56059">
    <property type="entry name" value="Glutathione synthetase ATP-binding domain-like"/>
    <property type="match status" value="1"/>
</dbReference>
<evidence type="ECO:0000256" key="1">
    <source>
        <dbReference type="PROSITE-ProRule" id="PRU00409"/>
    </source>
</evidence>
<dbReference type="EMBL" id="FOKK01000002">
    <property type="protein sequence ID" value="SFA85547.1"/>
    <property type="molecule type" value="Genomic_DNA"/>
</dbReference>
<evidence type="ECO:0000313" key="4">
    <source>
        <dbReference type="Proteomes" id="UP000198790"/>
    </source>
</evidence>
<protein>
    <submittedName>
        <fullName evidence="3">Glutathione synthase</fullName>
    </submittedName>
</protein>
<dbReference type="Gene3D" id="3.30.1490.20">
    <property type="entry name" value="ATP-grasp fold, A domain"/>
    <property type="match status" value="1"/>
</dbReference>
<evidence type="ECO:0000313" key="3">
    <source>
        <dbReference type="EMBL" id="SFA85547.1"/>
    </source>
</evidence>
<keyword evidence="1" id="KW-0547">Nucleotide-binding</keyword>
<dbReference type="Proteomes" id="UP000198790">
    <property type="component" value="Unassembled WGS sequence"/>
</dbReference>
<dbReference type="InterPro" id="IPR004215">
    <property type="entry name" value="GSHS_N"/>
</dbReference>
<dbReference type="RefSeq" id="WP_092894587.1">
    <property type="nucleotide sequence ID" value="NZ_CAXBKE010000047.1"/>
</dbReference>
<keyword evidence="1" id="KW-0067">ATP-binding</keyword>
<dbReference type="NCBIfam" id="NF009110">
    <property type="entry name" value="PRK12458.1"/>
    <property type="match status" value="1"/>
</dbReference>
<dbReference type="InterPro" id="IPR013815">
    <property type="entry name" value="ATP_grasp_subdomain_1"/>
</dbReference>
<dbReference type="GO" id="GO:0004363">
    <property type="term" value="F:glutathione synthase activity"/>
    <property type="evidence" value="ECO:0007669"/>
    <property type="project" value="InterPro"/>
</dbReference>
<gene>
    <name evidence="3" type="ORF">SAMN04489723_10211</name>
</gene>
<dbReference type="Pfam" id="PF02951">
    <property type="entry name" value="GSH-S_N"/>
    <property type="match status" value="1"/>
</dbReference>
<evidence type="ECO:0000259" key="2">
    <source>
        <dbReference type="PROSITE" id="PS50975"/>
    </source>
</evidence>
<dbReference type="Pfam" id="PF02955">
    <property type="entry name" value="GSH-S_ATP"/>
    <property type="match status" value="1"/>
</dbReference>
<dbReference type="InterPro" id="IPR011761">
    <property type="entry name" value="ATP-grasp"/>
</dbReference>
<organism evidence="3 4">
    <name type="scientific">Algoriphagus aquimarinus</name>
    <dbReference type="NCBI Taxonomy" id="237018"/>
    <lineage>
        <taxon>Bacteria</taxon>
        <taxon>Pseudomonadati</taxon>
        <taxon>Bacteroidota</taxon>
        <taxon>Cytophagia</taxon>
        <taxon>Cytophagales</taxon>
        <taxon>Cyclobacteriaceae</taxon>
        <taxon>Algoriphagus</taxon>
    </lineage>
</organism>
<reference evidence="3 4" key="1">
    <citation type="submission" date="2016-10" db="EMBL/GenBank/DDBJ databases">
        <authorList>
            <person name="de Groot N.N."/>
        </authorList>
    </citation>
    <scope>NUCLEOTIDE SEQUENCE [LARGE SCALE GENOMIC DNA]</scope>
    <source>
        <strain evidence="3 4">DSM 23399</strain>
    </source>
</reference>
<dbReference type="Gene3D" id="3.30.470.20">
    <property type="entry name" value="ATP-grasp fold, B domain"/>
    <property type="match status" value="1"/>
</dbReference>
<name>A0A1I0WB00_9BACT</name>
<dbReference type="GO" id="GO:0046872">
    <property type="term" value="F:metal ion binding"/>
    <property type="evidence" value="ECO:0007669"/>
    <property type="project" value="InterPro"/>
</dbReference>
<dbReference type="SUPFAM" id="SSF52440">
    <property type="entry name" value="PreATP-grasp domain"/>
    <property type="match status" value="1"/>
</dbReference>
<dbReference type="InterPro" id="IPR016185">
    <property type="entry name" value="PreATP-grasp_dom_sf"/>
</dbReference>
<dbReference type="PANTHER" id="PTHR21621:SF4">
    <property type="entry name" value="GLUTATHIONE SYNTHETASE"/>
    <property type="match status" value="1"/>
</dbReference>
<sequence>MKIGIVVNQIETETAAYSTTMISSAAVHREHEVYLISVGQLSYLENGHMGAIAIKAPKTKFRSLEKYMEAIHSPEAERVSISSADLDVLFLRNNPCEEFGERAWAQTAGMIFGQIAMAKGVLVVNDPYSLMSSFNKMYFQHFPEEVRPRTIISRDSDEIKEFYKKEKKKIILKPLQGSGGKDVFLVDSDKNMNQIVETINRYGFVIAQEYLPAAKNGDIRVIMMNGKILEVKGKVAAINRVNNNDIRSNLHTGGKAIHAEITDDIRRLCEIVGPKLVRDGMFMAGIDIVGNKIMELNLDSPGGINAMHRLEGVDFCSAMIEALERKITYQKHYDGTLPNAFLATLDL</sequence>